<accession>A0A804KLM9</accession>
<dbReference type="EnsemblPlants" id="Ma09_t20110.1">
    <property type="protein sequence ID" value="Ma09_p20110.1"/>
    <property type="gene ID" value="Ma09_g20110"/>
</dbReference>
<organism evidence="2 3">
    <name type="scientific">Musa acuminata subsp. malaccensis</name>
    <name type="common">Wild banana</name>
    <name type="synonym">Musa malaccensis</name>
    <dbReference type="NCBI Taxonomy" id="214687"/>
    <lineage>
        <taxon>Eukaryota</taxon>
        <taxon>Viridiplantae</taxon>
        <taxon>Streptophyta</taxon>
        <taxon>Embryophyta</taxon>
        <taxon>Tracheophyta</taxon>
        <taxon>Spermatophyta</taxon>
        <taxon>Magnoliopsida</taxon>
        <taxon>Liliopsida</taxon>
        <taxon>Zingiberales</taxon>
        <taxon>Musaceae</taxon>
        <taxon>Musa</taxon>
    </lineage>
</organism>
<keyword evidence="3" id="KW-1185">Reference proteome</keyword>
<dbReference type="InParanoid" id="A0A804KLM9"/>
<dbReference type="Proteomes" id="UP000012960">
    <property type="component" value="Unplaced"/>
</dbReference>
<evidence type="ECO:0000313" key="2">
    <source>
        <dbReference type="EnsemblPlants" id="Ma09_p20110.1"/>
    </source>
</evidence>
<dbReference type="Pfam" id="PF05695">
    <property type="entry name" value="Ycf2"/>
    <property type="match status" value="1"/>
</dbReference>
<protein>
    <recommendedName>
        <fullName evidence="1">Ycf2 N-terminal domain-containing protein</fullName>
    </recommendedName>
</protein>
<dbReference type="AlphaFoldDB" id="A0A804KLM9"/>
<reference evidence="2" key="1">
    <citation type="submission" date="2021-05" db="UniProtKB">
        <authorList>
            <consortium name="EnsemblPlants"/>
        </authorList>
    </citation>
    <scope>IDENTIFICATION</scope>
    <source>
        <strain evidence="2">subsp. malaccensis</strain>
    </source>
</reference>
<proteinExistence type="predicted"/>
<dbReference type="InterPro" id="IPR056777">
    <property type="entry name" value="Ycf2_N"/>
</dbReference>
<dbReference type="Gramene" id="Ma09_t20110.1">
    <property type="protein sequence ID" value="Ma09_p20110.1"/>
    <property type="gene ID" value="Ma09_g20110"/>
</dbReference>
<name>A0A804KLM9_MUSAM</name>
<feature type="domain" description="Ycf2 N-terminal" evidence="1">
    <location>
        <begin position="1"/>
        <end position="29"/>
    </location>
</feature>
<evidence type="ECO:0000313" key="3">
    <source>
        <dbReference type="Proteomes" id="UP000012960"/>
    </source>
</evidence>
<evidence type="ECO:0000259" key="1">
    <source>
        <dbReference type="Pfam" id="PF05695"/>
    </source>
</evidence>
<sequence length="29" mass="3729">MRQHQFKLWIVKLREILREIKNSHYFLDS</sequence>